<dbReference type="Proteomes" id="UP000784294">
    <property type="component" value="Unassembled WGS sequence"/>
</dbReference>
<sequence>MTRRKRLSIASVSVAAEVKTTTASVLLLEAEKRLAAVTHMAQQRLQSALLTIDGLAVLAQWTDGRARWMHEAANLLKDQLATSDGKLSDMRQRLQLVEAEMCKKK</sequence>
<reference evidence="1" key="1">
    <citation type="submission" date="2018-11" db="EMBL/GenBank/DDBJ databases">
        <authorList>
            <consortium name="Pathogen Informatics"/>
        </authorList>
    </citation>
    <scope>NUCLEOTIDE SEQUENCE</scope>
</reference>
<dbReference type="AlphaFoldDB" id="A0A3S5A3I8"/>
<gene>
    <name evidence="1" type="ORF">PXEA_LOCUS4429</name>
</gene>
<proteinExistence type="predicted"/>
<accession>A0A3S5A3I8</accession>
<evidence type="ECO:0000313" key="1">
    <source>
        <dbReference type="EMBL" id="VEL10989.1"/>
    </source>
</evidence>
<dbReference type="EMBL" id="CAAALY010010527">
    <property type="protein sequence ID" value="VEL10989.1"/>
    <property type="molecule type" value="Genomic_DNA"/>
</dbReference>
<evidence type="ECO:0000313" key="2">
    <source>
        <dbReference type="Proteomes" id="UP000784294"/>
    </source>
</evidence>
<organism evidence="1 2">
    <name type="scientific">Protopolystoma xenopodis</name>
    <dbReference type="NCBI Taxonomy" id="117903"/>
    <lineage>
        <taxon>Eukaryota</taxon>
        <taxon>Metazoa</taxon>
        <taxon>Spiralia</taxon>
        <taxon>Lophotrochozoa</taxon>
        <taxon>Platyhelminthes</taxon>
        <taxon>Monogenea</taxon>
        <taxon>Polyopisthocotylea</taxon>
        <taxon>Polystomatidea</taxon>
        <taxon>Polystomatidae</taxon>
        <taxon>Protopolystoma</taxon>
    </lineage>
</organism>
<name>A0A3S5A3I8_9PLAT</name>
<protein>
    <submittedName>
        <fullName evidence="1">Uncharacterized protein</fullName>
    </submittedName>
</protein>
<keyword evidence="2" id="KW-1185">Reference proteome</keyword>
<comment type="caution">
    <text evidence="1">The sequence shown here is derived from an EMBL/GenBank/DDBJ whole genome shotgun (WGS) entry which is preliminary data.</text>
</comment>